<dbReference type="InParanoid" id="A0A1D3D8D5"/>
<accession>A0A1D3D8D5</accession>
<feature type="transmembrane region" description="Helical" evidence="1">
    <location>
        <begin position="43"/>
        <end position="72"/>
    </location>
</feature>
<reference evidence="2 3" key="1">
    <citation type="journal article" date="2016" name="BMC Genomics">
        <title>Comparative genomics reveals Cyclospora cayetanensis possesses coccidia-like metabolism and invasion components but unique surface antigens.</title>
        <authorList>
            <person name="Liu S."/>
            <person name="Wang L."/>
            <person name="Zheng H."/>
            <person name="Xu Z."/>
            <person name="Roellig D.M."/>
            <person name="Li N."/>
            <person name="Frace M.A."/>
            <person name="Tang K."/>
            <person name="Arrowood M.J."/>
            <person name="Moss D.M."/>
            <person name="Zhang L."/>
            <person name="Feng Y."/>
            <person name="Xiao L."/>
        </authorList>
    </citation>
    <scope>NUCLEOTIDE SEQUENCE [LARGE SCALE GENOMIC DNA]</scope>
    <source>
        <strain evidence="2 3">CHN_HEN01</strain>
    </source>
</reference>
<evidence type="ECO:0000313" key="2">
    <source>
        <dbReference type="EMBL" id="OEH79722.1"/>
    </source>
</evidence>
<keyword evidence="1" id="KW-0812">Transmembrane</keyword>
<sequence>MEGTEINGAGIETIAYLWEAIFNSLGESASSLKGLGPLSLGDAVLIVAPLLQAATFAVLLCLHCAFFTLAIVHPRGSLCLVPRPCEGSQDVGETELRCIQWACLLLYLMAFFLLNAVVAPVKTHSTKGIGFVM</sequence>
<evidence type="ECO:0000313" key="3">
    <source>
        <dbReference type="Proteomes" id="UP000095192"/>
    </source>
</evidence>
<dbReference type="Proteomes" id="UP000095192">
    <property type="component" value="Unassembled WGS sequence"/>
</dbReference>
<keyword evidence="1" id="KW-0472">Membrane</keyword>
<dbReference type="VEuPathDB" id="ToxoDB:cyc_04450"/>
<organism evidence="2 3">
    <name type="scientific">Cyclospora cayetanensis</name>
    <dbReference type="NCBI Taxonomy" id="88456"/>
    <lineage>
        <taxon>Eukaryota</taxon>
        <taxon>Sar</taxon>
        <taxon>Alveolata</taxon>
        <taxon>Apicomplexa</taxon>
        <taxon>Conoidasida</taxon>
        <taxon>Coccidia</taxon>
        <taxon>Eucoccidiorida</taxon>
        <taxon>Eimeriorina</taxon>
        <taxon>Eimeriidae</taxon>
        <taxon>Cyclospora</taxon>
    </lineage>
</organism>
<proteinExistence type="predicted"/>
<comment type="caution">
    <text evidence="2">The sequence shown here is derived from an EMBL/GenBank/DDBJ whole genome shotgun (WGS) entry which is preliminary data.</text>
</comment>
<dbReference type="EMBL" id="JROU02000293">
    <property type="protein sequence ID" value="OEH79722.1"/>
    <property type="molecule type" value="Genomic_DNA"/>
</dbReference>
<evidence type="ECO:0008006" key="4">
    <source>
        <dbReference type="Google" id="ProtNLM"/>
    </source>
</evidence>
<protein>
    <recommendedName>
        <fullName evidence="4">Transmembrane protein</fullName>
    </recommendedName>
</protein>
<gene>
    <name evidence="2" type="ORF">cyc_04450</name>
</gene>
<feature type="transmembrane region" description="Helical" evidence="1">
    <location>
        <begin position="99"/>
        <end position="118"/>
    </location>
</feature>
<evidence type="ECO:0000256" key="1">
    <source>
        <dbReference type="SAM" id="Phobius"/>
    </source>
</evidence>
<name>A0A1D3D8D5_9EIME</name>
<dbReference type="AlphaFoldDB" id="A0A1D3D8D5"/>
<keyword evidence="1" id="KW-1133">Transmembrane helix</keyword>
<keyword evidence="3" id="KW-1185">Reference proteome</keyword>